<protein>
    <submittedName>
        <fullName evidence="1">Uncharacterized protein</fullName>
    </submittedName>
</protein>
<evidence type="ECO:0000313" key="2">
    <source>
        <dbReference type="Proteomes" id="UP000004310"/>
    </source>
</evidence>
<dbReference type="AlphaFoldDB" id="Q0G3C1"/>
<proteinExistence type="predicted"/>
<sequence>MLYRLFLISRTVDPAWRDRIGSGESLIESLVDLAFTVVFTALSGGALIFGLPEFPLARGRVHGVVECGVIFGSHRKPPFELETLAPSLSAKAAERGASV</sequence>
<evidence type="ECO:0000313" key="1">
    <source>
        <dbReference type="EMBL" id="EAU41910.1"/>
    </source>
</evidence>
<organism evidence="1 2">
    <name type="scientific">Fulvimarina pelagi HTCC2506</name>
    <dbReference type="NCBI Taxonomy" id="314231"/>
    <lineage>
        <taxon>Bacteria</taxon>
        <taxon>Pseudomonadati</taxon>
        <taxon>Pseudomonadota</taxon>
        <taxon>Alphaproteobacteria</taxon>
        <taxon>Hyphomicrobiales</taxon>
        <taxon>Aurantimonadaceae</taxon>
        <taxon>Fulvimarina</taxon>
    </lineage>
</organism>
<name>Q0G3C1_9HYPH</name>
<dbReference type="Proteomes" id="UP000004310">
    <property type="component" value="Unassembled WGS sequence"/>
</dbReference>
<reference evidence="1 2" key="1">
    <citation type="journal article" date="2010" name="J. Bacteriol.">
        <title>Genome sequence of Fulvimarina pelagi HTCC2506T, a Mn(II)-oxidizing alphaproteobacterium possessing an aerobic anoxygenic photosynthetic gene cluster and Xanthorhodopsin.</title>
        <authorList>
            <person name="Kang I."/>
            <person name="Oh H.M."/>
            <person name="Lim S.I."/>
            <person name="Ferriera S."/>
            <person name="Giovannoni S.J."/>
            <person name="Cho J.C."/>
        </authorList>
    </citation>
    <scope>NUCLEOTIDE SEQUENCE [LARGE SCALE GENOMIC DNA]</scope>
    <source>
        <strain evidence="1 2">HTCC2506</strain>
    </source>
</reference>
<dbReference type="HOGENOM" id="CLU_2316200_0_0_5"/>
<dbReference type="EMBL" id="AATP01000002">
    <property type="protein sequence ID" value="EAU41910.1"/>
    <property type="molecule type" value="Genomic_DNA"/>
</dbReference>
<accession>Q0G3C1</accession>
<keyword evidence="2" id="KW-1185">Reference proteome</keyword>
<comment type="caution">
    <text evidence="1">The sequence shown here is derived from an EMBL/GenBank/DDBJ whole genome shotgun (WGS) entry which is preliminary data.</text>
</comment>
<gene>
    <name evidence="1" type="ORF">FP2506_15794</name>
</gene>